<dbReference type="EMBL" id="BDRX01000006">
    <property type="protein sequence ID" value="GBF88851.1"/>
    <property type="molecule type" value="Genomic_DNA"/>
</dbReference>
<sequence>MATGGLVPPLLEPLASPPGGGGAPILRARLLEILRALYEHHPRPKEFIMRFGIPEALRQLLEGEGRGEDAVRLEAQKLLNAFHINVLL</sequence>
<dbReference type="Proteomes" id="UP000247498">
    <property type="component" value="Unassembled WGS sequence"/>
</dbReference>
<dbReference type="OrthoDB" id="8693905at2759"/>
<dbReference type="InParanoid" id="A0A2V0NMU1"/>
<comment type="caution">
    <text evidence="1">The sequence shown here is derived from an EMBL/GenBank/DDBJ whole genome shotgun (WGS) entry which is preliminary data.</text>
</comment>
<evidence type="ECO:0000313" key="2">
    <source>
        <dbReference type="Proteomes" id="UP000247498"/>
    </source>
</evidence>
<protein>
    <submittedName>
        <fullName evidence="1">Uncharacterized protein</fullName>
    </submittedName>
</protein>
<gene>
    <name evidence="1" type="ORF">Rsub_01752</name>
</gene>
<keyword evidence="2" id="KW-1185">Reference proteome</keyword>
<dbReference type="STRING" id="307507.A0A2V0NMU1"/>
<reference evidence="1 2" key="1">
    <citation type="journal article" date="2018" name="Sci. Rep.">
        <title>Raphidocelis subcapitata (=Pseudokirchneriella subcapitata) provides an insight into genome evolution and environmental adaptations in the Sphaeropleales.</title>
        <authorList>
            <person name="Suzuki S."/>
            <person name="Yamaguchi H."/>
            <person name="Nakajima N."/>
            <person name="Kawachi M."/>
        </authorList>
    </citation>
    <scope>NUCLEOTIDE SEQUENCE [LARGE SCALE GENOMIC DNA]</scope>
    <source>
        <strain evidence="1 2">NIES-35</strain>
    </source>
</reference>
<dbReference type="AlphaFoldDB" id="A0A2V0NMU1"/>
<organism evidence="1 2">
    <name type="scientific">Raphidocelis subcapitata</name>
    <dbReference type="NCBI Taxonomy" id="307507"/>
    <lineage>
        <taxon>Eukaryota</taxon>
        <taxon>Viridiplantae</taxon>
        <taxon>Chlorophyta</taxon>
        <taxon>core chlorophytes</taxon>
        <taxon>Chlorophyceae</taxon>
        <taxon>CS clade</taxon>
        <taxon>Sphaeropleales</taxon>
        <taxon>Selenastraceae</taxon>
        <taxon>Raphidocelis</taxon>
    </lineage>
</organism>
<proteinExistence type="predicted"/>
<evidence type="ECO:0000313" key="1">
    <source>
        <dbReference type="EMBL" id="GBF88851.1"/>
    </source>
</evidence>
<accession>A0A2V0NMU1</accession>
<name>A0A2V0NMU1_9CHLO</name>